<dbReference type="OrthoDB" id="5238363at2759"/>
<protein>
    <submittedName>
        <fullName evidence="1">Uncharacterized protein</fullName>
    </submittedName>
</protein>
<comment type="caution">
    <text evidence="1">The sequence shown here is derived from an EMBL/GenBank/DDBJ whole genome shotgun (WGS) entry which is preliminary data.</text>
</comment>
<name>A0A9W4XY90_9PLEO</name>
<evidence type="ECO:0000313" key="2">
    <source>
        <dbReference type="Proteomes" id="UP001152607"/>
    </source>
</evidence>
<organism evidence="1 2">
    <name type="scientific">Periconia digitata</name>
    <dbReference type="NCBI Taxonomy" id="1303443"/>
    <lineage>
        <taxon>Eukaryota</taxon>
        <taxon>Fungi</taxon>
        <taxon>Dikarya</taxon>
        <taxon>Ascomycota</taxon>
        <taxon>Pezizomycotina</taxon>
        <taxon>Dothideomycetes</taxon>
        <taxon>Pleosporomycetidae</taxon>
        <taxon>Pleosporales</taxon>
        <taxon>Massarineae</taxon>
        <taxon>Periconiaceae</taxon>
        <taxon>Periconia</taxon>
    </lineage>
</organism>
<accession>A0A9W4XY90</accession>
<dbReference type="AlphaFoldDB" id="A0A9W4XY90"/>
<dbReference type="Proteomes" id="UP001152607">
    <property type="component" value="Unassembled WGS sequence"/>
</dbReference>
<sequence>MKLADPKAFTRLTPRLNITTFRLNYSPGYNTFIINRVIDDRQHPLHILQTRLRDQRRKEGLWWHATTGTELCKSSRIRTWCRRRLRNAFTGALNERGFDQYGRLVDASALQGPLAHLGRALRQHKDFSLSGSIRMHALVPLIPAKYTLVQREVTELLDLLLSCYQNEITGPRPKGRLDNRKRL</sequence>
<gene>
    <name evidence="1" type="ORF">PDIGIT_LOCUS12430</name>
</gene>
<reference evidence="1" key="1">
    <citation type="submission" date="2023-01" db="EMBL/GenBank/DDBJ databases">
        <authorList>
            <person name="Van Ghelder C."/>
            <person name="Rancurel C."/>
        </authorList>
    </citation>
    <scope>NUCLEOTIDE SEQUENCE</scope>
    <source>
        <strain evidence="1">CNCM I-4278</strain>
    </source>
</reference>
<keyword evidence="2" id="KW-1185">Reference proteome</keyword>
<dbReference type="EMBL" id="CAOQHR010000009">
    <property type="protein sequence ID" value="CAI6339277.1"/>
    <property type="molecule type" value="Genomic_DNA"/>
</dbReference>
<evidence type="ECO:0000313" key="1">
    <source>
        <dbReference type="EMBL" id="CAI6339277.1"/>
    </source>
</evidence>
<proteinExistence type="predicted"/>